<evidence type="ECO:0000313" key="7">
    <source>
        <dbReference type="EMBL" id="PRP82419.1"/>
    </source>
</evidence>
<reference evidence="7 8" key="1">
    <citation type="journal article" date="2018" name="Genome Biol. Evol.">
        <title>Multiple Roots of Fruiting Body Formation in Amoebozoa.</title>
        <authorList>
            <person name="Hillmann F."/>
            <person name="Forbes G."/>
            <person name="Novohradska S."/>
            <person name="Ferling I."/>
            <person name="Riege K."/>
            <person name="Groth M."/>
            <person name="Westermann M."/>
            <person name="Marz M."/>
            <person name="Spaller T."/>
            <person name="Winckler T."/>
            <person name="Schaap P."/>
            <person name="Glockner G."/>
        </authorList>
    </citation>
    <scope>NUCLEOTIDE SEQUENCE [LARGE SCALE GENOMIC DNA]</scope>
    <source>
        <strain evidence="7 8">Jena</strain>
    </source>
</reference>
<comment type="caution">
    <text evidence="7">The sequence shown here is derived from an EMBL/GenBank/DDBJ whole genome shotgun (WGS) entry which is preliminary data.</text>
</comment>
<dbReference type="InterPro" id="IPR026171">
    <property type="entry name" value="FANCI"/>
</dbReference>
<dbReference type="OrthoDB" id="6422525at2759"/>
<organism evidence="7 8">
    <name type="scientific">Planoprotostelium fungivorum</name>
    <dbReference type="NCBI Taxonomy" id="1890364"/>
    <lineage>
        <taxon>Eukaryota</taxon>
        <taxon>Amoebozoa</taxon>
        <taxon>Evosea</taxon>
        <taxon>Variosea</taxon>
        <taxon>Cavosteliida</taxon>
        <taxon>Cavosteliaceae</taxon>
        <taxon>Planoprotostelium</taxon>
    </lineage>
</organism>
<feature type="region of interest" description="Disordered" evidence="1">
    <location>
        <begin position="1220"/>
        <end position="1257"/>
    </location>
</feature>
<evidence type="ECO:0000256" key="1">
    <source>
        <dbReference type="SAM" id="MobiDB-lite"/>
    </source>
</evidence>
<dbReference type="InterPro" id="IPR029315">
    <property type="entry name" value="FANCI_S2"/>
</dbReference>
<feature type="domain" description="FANCI helical" evidence="5">
    <location>
        <begin position="268"/>
        <end position="347"/>
    </location>
</feature>
<dbReference type="AlphaFoldDB" id="A0A2P6NEN3"/>
<dbReference type="Proteomes" id="UP000241769">
    <property type="component" value="Unassembled WGS sequence"/>
</dbReference>
<feature type="compositionally biased region" description="Basic and acidic residues" evidence="1">
    <location>
        <begin position="739"/>
        <end position="748"/>
    </location>
</feature>
<sequence>MEHEVLSAFNKKSPNLPKILSQIKFKEIKQVITKRCTDRDGDPTEFLRAIFEGSPPETEEPRRLKAIRFVTELLETGVLVDKKATSTIEFILSELISMSSDSLKDISNNIVITLRRNEPHYTGRSFELLPKAVGTVCRLDAVPGSASPSDFRTEISSDLCDTEWPTHIAWKIVQELRDITFSESDLKRIIDKTSKVLDKASISDSLPLINNFLLLVRQGPKTAVLTSIMNYMNQEEEGDNVNKNQYYEMEGTIIAQIRACDYDGSIADEFIKLMKKSRGETWTPFNLAVLLSIAEERRYGTKIYDYLKQSISNEYKNKVHHRSPWLSVITSLQEKNKSIEKALMETIHHASMGWEGIIQSIVHFGMILMDSLVPKSPLVSLGERILFECFERVQSVQNEILSTVIDRIVDSSKNVWYYTDLLHRIATSSPTLIMHNYEKIKTMLDYSSFTYVPDSILRALKPAIALLPQFMDHTMMVLNKCLNNRDLDSRSATVSGFLFLLQVQDNQGDLSTSSEILDVLQRCLEQQNGIRERLYYGLFQVLEANPSIEDQVFDIFLSQLLHYYDPQESASPLKLSECIQEIENDEWEITEPLDHLINAIHLSIVWKDLQNKEKGQGTKGGRDSSFERLKEYLHTLIKRMLTAEPEQFELDKSSDYTKRNVQLSSEILTGCIEALISYMVRTGHHADGTPQGSNGVEGSNGQIISEDCVKGMVKLFDFAVRLKTAESESIKGGKKGKEKNKGEKTKSTKSAEKDKWTIFSSETLVDLLSVATDSSMKEMLDATFTSHLFGSIQNRLKLLHVEYEQYTSNSRDSEEKDTYWSVGTNSGSRNVSHLMRILRGFLGNLLIQFSSGDDDGKQGKKSTIVGKGRCIELVVDIVSKRPLREATEIIKGGWESIPGASITVTEESLTSRDPSIFETFVSLTNSFIDDLKMKEAEVCFEDHWHCSWLFDMCKREIPSVSLVKHITQLYLDMSSHKPNKIRISIAEDIQRTVGLVDEENAESEVDMKMITKENVSVIIHLLLNSTDSLLKLIHWAMKNVRKGRVTHREDMTTTVEETVELDQVSGVRSIYDSIYRRLLSIIEVMTALTRSCIAGNEGVQLMKVMIQMYSILKLCVDIEASKKKAYSELFQTMIDNSFDMSQASSAFRNWVDNGTTDDSTKNKCEILCLSFLTFTALLKQQRKLAPSLVFQQEKYEATLLSSDLKGKRLQNLRRSTVRDFKLNISRDDSPREEERKFGQKRAAEEEKPNTNGRKKKK</sequence>
<dbReference type="Pfam" id="PF14680">
    <property type="entry name" value="FANCI_HD2"/>
    <property type="match status" value="1"/>
</dbReference>
<evidence type="ECO:0000259" key="6">
    <source>
        <dbReference type="Pfam" id="PF14680"/>
    </source>
</evidence>
<dbReference type="PANTHER" id="PTHR21818">
    <property type="entry name" value="BC025462 PROTEIN"/>
    <property type="match status" value="1"/>
</dbReference>
<dbReference type="InterPro" id="IPR016024">
    <property type="entry name" value="ARM-type_fold"/>
</dbReference>
<dbReference type="SUPFAM" id="SSF48371">
    <property type="entry name" value="ARM repeat"/>
    <property type="match status" value="1"/>
</dbReference>
<evidence type="ECO:0000259" key="5">
    <source>
        <dbReference type="Pfam" id="PF14679"/>
    </source>
</evidence>
<evidence type="ECO:0000259" key="4">
    <source>
        <dbReference type="Pfam" id="PF14678"/>
    </source>
</evidence>
<feature type="compositionally biased region" description="Basic and acidic residues" evidence="1">
    <location>
        <begin position="1220"/>
        <end position="1248"/>
    </location>
</feature>
<dbReference type="STRING" id="1890364.A0A2P6NEN3"/>
<feature type="domain" description="FANCI solenoid 1" evidence="2">
    <location>
        <begin position="62"/>
        <end position="244"/>
    </location>
</feature>
<dbReference type="InterPro" id="IPR029310">
    <property type="entry name" value="FANCI_HD1"/>
</dbReference>
<dbReference type="PANTHER" id="PTHR21818:SF0">
    <property type="entry name" value="FANCONI ANEMIA GROUP I PROTEIN"/>
    <property type="match status" value="1"/>
</dbReference>
<dbReference type="EMBL" id="MDYQ01000103">
    <property type="protein sequence ID" value="PRP82419.1"/>
    <property type="molecule type" value="Genomic_DNA"/>
</dbReference>
<name>A0A2P6NEN3_9EUKA</name>
<feature type="region of interest" description="Disordered" evidence="1">
    <location>
        <begin position="729"/>
        <end position="748"/>
    </location>
</feature>
<feature type="domain" description="FANCI solenoid 2" evidence="3">
    <location>
        <begin position="357"/>
        <end position="498"/>
    </location>
</feature>
<evidence type="ECO:0000259" key="3">
    <source>
        <dbReference type="Pfam" id="PF14676"/>
    </source>
</evidence>
<evidence type="ECO:0000313" key="8">
    <source>
        <dbReference type="Proteomes" id="UP000241769"/>
    </source>
</evidence>
<dbReference type="GO" id="GO:0070182">
    <property type="term" value="F:DNA polymerase binding"/>
    <property type="evidence" value="ECO:0007669"/>
    <property type="project" value="TreeGrafter"/>
</dbReference>
<dbReference type="GO" id="GO:0006281">
    <property type="term" value="P:DNA repair"/>
    <property type="evidence" value="ECO:0007669"/>
    <property type="project" value="InterPro"/>
</dbReference>
<feature type="domain" description="FANCI solenoid 4" evidence="4">
    <location>
        <begin position="984"/>
        <end position="1224"/>
    </location>
</feature>
<keyword evidence="8" id="KW-1185">Reference proteome</keyword>
<dbReference type="Pfam" id="PF14676">
    <property type="entry name" value="FANCI_S2"/>
    <property type="match status" value="1"/>
</dbReference>
<dbReference type="InterPro" id="IPR029308">
    <property type="entry name" value="FANCI_S1"/>
</dbReference>
<evidence type="ECO:0000259" key="2">
    <source>
        <dbReference type="Pfam" id="PF14675"/>
    </source>
</evidence>
<feature type="domain" description="FANCI helical" evidence="6">
    <location>
        <begin position="512"/>
        <end position="684"/>
    </location>
</feature>
<protein>
    <submittedName>
        <fullName evidence="7">Fanconi anemia group I protein</fullName>
    </submittedName>
</protein>
<dbReference type="InterPro" id="IPR029314">
    <property type="entry name" value="FANCI_S4"/>
</dbReference>
<proteinExistence type="predicted"/>
<dbReference type="InParanoid" id="A0A2P6NEN3"/>
<gene>
    <name evidence="7" type="ORF">PROFUN_10119</name>
</gene>
<dbReference type="Pfam" id="PF14679">
    <property type="entry name" value="FANCI_HD1"/>
    <property type="match status" value="1"/>
</dbReference>
<dbReference type="Pfam" id="PF14675">
    <property type="entry name" value="FANCI_S1"/>
    <property type="match status" value="1"/>
</dbReference>
<accession>A0A2P6NEN3</accession>
<dbReference type="InterPro" id="IPR029312">
    <property type="entry name" value="FANCI_HD2"/>
</dbReference>
<dbReference type="Pfam" id="PF14678">
    <property type="entry name" value="FANCI_S4"/>
    <property type="match status" value="1"/>
</dbReference>